<protein>
    <recommendedName>
        <fullName evidence="1">AMMECR1 domain-containing protein</fullName>
    </recommendedName>
</protein>
<keyword evidence="3" id="KW-1185">Reference proteome</keyword>
<dbReference type="EMBL" id="BTRK01000001">
    <property type="protein sequence ID" value="GMR30246.1"/>
    <property type="molecule type" value="Genomic_DNA"/>
</dbReference>
<dbReference type="InterPro" id="IPR023473">
    <property type="entry name" value="AMMECR1"/>
</dbReference>
<dbReference type="AlphaFoldDB" id="A0AAN5C6E3"/>
<evidence type="ECO:0000313" key="2">
    <source>
        <dbReference type="EMBL" id="GMR30246.1"/>
    </source>
</evidence>
<reference evidence="3" key="1">
    <citation type="submission" date="2022-10" db="EMBL/GenBank/DDBJ databases">
        <title>Genome assembly of Pristionchus species.</title>
        <authorList>
            <person name="Yoshida K."/>
            <person name="Sommer R.J."/>
        </authorList>
    </citation>
    <scope>NUCLEOTIDE SEQUENCE [LARGE SCALE GENOMIC DNA]</scope>
    <source>
        <strain evidence="3">RS5460</strain>
    </source>
</reference>
<dbReference type="PANTHER" id="PTHR13016:SF0">
    <property type="entry name" value="AMME SYNDROME CANDIDATE GENE 1 PROTEIN"/>
    <property type="match status" value="1"/>
</dbReference>
<feature type="non-terminal residue" evidence="2">
    <location>
        <position position="1"/>
    </location>
</feature>
<feature type="non-terminal residue" evidence="2">
    <location>
        <position position="194"/>
    </location>
</feature>
<gene>
    <name evidence="2" type="ORF">PMAYCL1PPCAC_00441</name>
</gene>
<dbReference type="InterPro" id="IPR036071">
    <property type="entry name" value="AMMECR1_dom_sf"/>
</dbReference>
<feature type="domain" description="AMMECR1" evidence="1">
    <location>
        <begin position="1"/>
        <end position="191"/>
    </location>
</feature>
<dbReference type="InterPro" id="IPR027485">
    <property type="entry name" value="AMMECR1_N"/>
</dbReference>
<dbReference type="PANTHER" id="PTHR13016">
    <property type="entry name" value="AMMECR1 HOMOLOG"/>
    <property type="match status" value="1"/>
</dbReference>
<dbReference type="PROSITE" id="PS51112">
    <property type="entry name" value="AMMECR1"/>
    <property type="match status" value="1"/>
</dbReference>
<comment type="caution">
    <text evidence="2">The sequence shown here is derived from an EMBL/GenBank/DDBJ whole genome shotgun (WGS) entry which is preliminary data.</text>
</comment>
<dbReference type="SUPFAM" id="SSF143447">
    <property type="entry name" value="AMMECR1-like"/>
    <property type="match status" value="1"/>
</dbReference>
<dbReference type="NCBIfam" id="TIGR00296">
    <property type="entry name" value="TIGR00296 family protein"/>
    <property type="match status" value="1"/>
</dbReference>
<dbReference type="Pfam" id="PF01871">
    <property type="entry name" value="AMMECR1"/>
    <property type="match status" value="1"/>
</dbReference>
<dbReference type="InterPro" id="IPR002733">
    <property type="entry name" value="AMMECR1_domain"/>
</dbReference>
<dbReference type="Proteomes" id="UP001328107">
    <property type="component" value="Unassembled WGS sequence"/>
</dbReference>
<sequence>ISRDMAAYCFETLQARLDGRHAPAAPASIPAGAKFPLFVTWKKGPHKHLRGCIGTFEDLRLAEGLAEYAITAAMRDSRFDPIVAKEVPALHCGVSLLVAFEPAADYLDWEVGVHGIRIHFMDPHSRHKRSGVFLPEVAEEQGWNHVDTLDHLLRKAGYKNEITEALRLSVQVTRFQSEKVGMSYEEWQAEYHGQ</sequence>
<dbReference type="Gene3D" id="3.30.700.20">
    <property type="entry name" value="Hypothetical protein ph0010, domain 1"/>
    <property type="match status" value="1"/>
</dbReference>
<evidence type="ECO:0000313" key="3">
    <source>
        <dbReference type="Proteomes" id="UP001328107"/>
    </source>
</evidence>
<accession>A0AAN5C6E3</accession>
<organism evidence="2 3">
    <name type="scientific">Pristionchus mayeri</name>
    <dbReference type="NCBI Taxonomy" id="1317129"/>
    <lineage>
        <taxon>Eukaryota</taxon>
        <taxon>Metazoa</taxon>
        <taxon>Ecdysozoa</taxon>
        <taxon>Nematoda</taxon>
        <taxon>Chromadorea</taxon>
        <taxon>Rhabditida</taxon>
        <taxon>Rhabditina</taxon>
        <taxon>Diplogasteromorpha</taxon>
        <taxon>Diplogasteroidea</taxon>
        <taxon>Neodiplogasteridae</taxon>
        <taxon>Pristionchus</taxon>
    </lineage>
</organism>
<evidence type="ECO:0000259" key="1">
    <source>
        <dbReference type="PROSITE" id="PS51112"/>
    </source>
</evidence>
<proteinExistence type="predicted"/>
<name>A0AAN5C6E3_9BILA</name>